<proteinExistence type="predicted"/>
<dbReference type="AlphaFoldDB" id="A0A8X8GGG5"/>
<dbReference type="Proteomes" id="UP000887320">
    <property type="component" value="Unassembled WGS sequence"/>
</dbReference>
<comment type="caution">
    <text evidence="1">The sequence shown here is derived from an EMBL/GenBank/DDBJ whole genome shotgun (WGS) entry which is preliminary data.</text>
</comment>
<evidence type="ECO:0000313" key="2">
    <source>
        <dbReference type="Proteomes" id="UP000887320"/>
    </source>
</evidence>
<name>A0A8X8GGG5_ACIGI</name>
<dbReference type="EMBL" id="JAHWXT010000001">
    <property type="protein sequence ID" value="MCF0263242.1"/>
    <property type="molecule type" value="Genomic_DNA"/>
</dbReference>
<accession>A0A8X8GGG5</accession>
<sequence>MLKFIIVLLFLITLYVLWRWVAKQKINAAFEEQRQALSQLVQNPQEEHELPAKTKLIKQMIAEERQKASSTVATAPLNSTVQVEQQNVVEEQHALAKPITDEDQRLFDAAAQLFFEQALQTKDFSQAGHIQHEVLSKMPMNTQSQIGSFDFGEWSIFWSYHEQSLEYYVGRYGVFYAHVDHQGIEHKAEFKDRY</sequence>
<dbReference type="RefSeq" id="WP_234622559.1">
    <property type="nucleotide sequence ID" value="NZ_JAHWXT010000001.1"/>
</dbReference>
<organism evidence="1 2">
    <name type="scientific">Acinetobacter guillouiae</name>
    <name type="common">Acinetobacter genomosp. 11</name>
    <dbReference type="NCBI Taxonomy" id="106649"/>
    <lineage>
        <taxon>Bacteria</taxon>
        <taxon>Pseudomonadati</taxon>
        <taxon>Pseudomonadota</taxon>
        <taxon>Gammaproteobacteria</taxon>
        <taxon>Moraxellales</taxon>
        <taxon>Moraxellaceae</taxon>
        <taxon>Acinetobacter</taxon>
    </lineage>
</organism>
<reference evidence="1" key="1">
    <citation type="submission" date="2021-07" db="EMBL/GenBank/DDBJ databases">
        <authorList>
            <person name="Fernandez M."/>
            <person name="Pereira P."/>
            <person name="Torres Tejerizo G.A."/>
            <person name="Gonzalez P."/>
            <person name="Agostini E."/>
        </authorList>
    </citation>
    <scope>NUCLEOTIDE SEQUENCE</scope>
    <source>
        <strain evidence="1">SFC 500-1A</strain>
    </source>
</reference>
<gene>
    <name evidence="1" type="ORF">KW868_01955</name>
</gene>
<evidence type="ECO:0000313" key="1">
    <source>
        <dbReference type="EMBL" id="MCF0263242.1"/>
    </source>
</evidence>
<protein>
    <submittedName>
        <fullName evidence="1">Uncharacterized protein</fullName>
    </submittedName>
</protein>